<dbReference type="PROSITE" id="PS51787">
    <property type="entry name" value="LON_N"/>
    <property type="match status" value="1"/>
</dbReference>
<reference evidence="3" key="1">
    <citation type="submission" date="2021-02" db="EMBL/GenBank/DDBJ databases">
        <authorList>
            <person name="Dougan E. K."/>
            <person name="Rhodes N."/>
            <person name="Thang M."/>
            <person name="Chan C."/>
        </authorList>
    </citation>
    <scope>NUCLEOTIDE SEQUENCE</scope>
</reference>
<name>A0A813IZY3_POLGL</name>
<feature type="compositionally biased region" description="Acidic residues" evidence="1">
    <location>
        <begin position="205"/>
        <end position="236"/>
    </location>
</feature>
<dbReference type="Proteomes" id="UP000626109">
    <property type="component" value="Unassembled WGS sequence"/>
</dbReference>
<gene>
    <name evidence="3" type="ORF">PGLA2088_LOCUS15047</name>
</gene>
<dbReference type="SUPFAM" id="SSF88697">
    <property type="entry name" value="PUA domain-like"/>
    <property type="match status" value="1"/>
</dbReference>
<evidence type="ECO:0000313" key="4">
    <source>
        <dbReference type="Proteomes" id="UP000626109"/>
    </source>
</evidence>
<feature type="domain" description="Lon N-terminal" evidence="2">
    <location>
        <begin position="1"/>
        <end position="197"/>
    </location>
</feature>
<dbReference type="PANTHER" id="PTHR23327">
    <property type="entry name" value="RING FINGER PROTEIN 127"/>
    <property type="match status" value="1"/>
</dbReference>
<comment type="caution">
    <text evidence="3">The sequence shown here is derived from an EMBL/GenBank/DDBJ whole genome shotgun (WGS) entry which is preliminary data.</text>
</comment>
<dbReference type="AlphaFoldDB" id="A0A813IZY3"/>
<dbReference type="InterPro" id="IPR003111">
    <property type="entry name" value="Lon_prtase_N"/>
</dbReference>
<dbReference type="GO" id="GO:0061630">
    <property type="term" value="F:ubiquitin protein ligase activity"/>
    <property type="evidence" value="ECO:0007669"/>
    <property type="project" value="TreeGrafter"/>
</dbReference>
<dbReference type="InterPro" id="IPR046336">
    <property type="entry name" value="Lon_prtase_N_sf"/>
</dbReference>
<accession>A0A813IZY3</accession>
<organism evidence="3 4">
    <name type="scientific">Polarella glacialis</name>
    <name type="common">Dinoflagellate</name>
    <dbReference type="NCBI Taxonomy" id="89957"/>
    <lineage>
        <taxon>Eukaryota</taxon>
        <taxon>Sar</taxon>
        <taxon>Alveolata</taxon>
        <taxon>Dinophyceae</taxon>
        <taxon>Suessiales</taxon>
        <taxon>Suessiaceae</taxon>
        <taxon>Polarella</taxon>
    </lineage>
</organism>
<evidence type="ECO:0000313" key="3">
    <source>
        <dbReference type="EMBL" id="CAE8662828.1"/>
    </source>
</evidence>
<dbReference type="InterPro" id="IPR015947">
    <property type="entry name" value="PUA-like_sf"/>
</dbReference>
<dbReference type="PANTHER" id="PTHR23327:SF42">
    <property type="entry name" value="LON PEPTIDASE N-TERMINAL DOMAIN AND RING FINGER PROTEIN C14F5.10C"/>
    <property type="match status" value="1"/>
</dbReference>
<sequence length="236" mass="25879">MRRAVSSGHRLFGMCLSMSGSESQNGYSKIGTALFIREIRMLPDGRSLIDTVGERRFRVIETGERDGYNVARVEYFANDEERSKRAETAVAPTPEELAQETLADGPMAQCRTLALKVRQALRQRLSMAGPLALLLAGEQEDGDGIMGALPMPSDDWRFLWAVVDSLPVSTGIKYRLLAAEDSAEQLELLAVILRLVSQRVLADASEAEDGPPPGDDAEDPEGEEEEEEDPDEEVAV</sequence>
<feature type="region of interest" description="Disordered" evidence="1">
    <location>
        <begin position="203"/>
        <end position="236"/>
    </location>
</feature>
<protein>
    <recommendedName>
        <fullName evidence="2">Lon N-terminal domain-containing protein</fullName>
    </recommendedName>
</protein>
<evidence type="ECO:0000256" key="1">
    <source>
        <dbReference type="SAM" id="MobiDB-lite"/>
    </source>
</evidence>
<dbReference type="Pfam" id="PF02190">
    <property type="entry name" value="LON_substr_bdg"/>
    <property type="match status" value="1"/>
</dbReference>
<evidence type="ECO:0000259" key="2">
    <source>
        <dbReference type="PROSITE" id="PS51787"/>
    </source>
</evidence>
<dbReference type="EMBL" id="CAJNNW010018404">
    <property type="protein sequence ID" value="CAE8662828.1"/>
    <property type="molecule type" value="Genomic_DNA"/>
</dbReference>
<proteinExistence type="predicted"/>
<dbReference type="Gene3D" id="2.30.130.40">
    <property type="entry name" value="LON domain-like"/>
    <property type="match status" value="1"/>
</dbReference>